<dbReference type="Proteomes" id="UP000327013">
    <property type="component" value="Unassembled WGS sequence"/>
</dbReference>
<evidence type="ECO:0000313" key="4">
    <source>
        <dbReference type="Proteomes" id="UP000327013"/>
    </source>
</evidence>
<name>A0A5N6KNZ4_9ROSI</name>
<keyword evidence="2" id="KW-0472">Membrane</keyword>
<proteinExistence type="predicted"/>
<keyword evidence="4" id="KW-1185">Reference proteome</keyword>
<keyword evidence="2" id="KW-0812">Transmembrane</keyword>
<protein>
    <submittedName>
        <fullName evidence="3">Uncharacterized protein</fullName>
    </submittedName>
</protein>
<feature type="region of interest" description="Disordered" evidence="1">
    <location>
        <begin position="38"/>
        <end position="58"/>
    </location>
</feature>
<comment type="caution">
    <text evidence="3">The sequence shown here is derived from an EMBL/GenBank/DDBJ whole genome shotgun (WGS) entry which is preliminary data.</text>
</comment>
<keyword evidence="2" id="KW-1133">Transmembrane helix</keyword>
<feature type="transmembrane region" description="Helical" evidence="2">
    <location>
        <begin position="69"/>
        <end position="90"/>
    </location>
</feature>
<evidence type="ECO:0000313" key="3">
    <source>
        <dbReference type="EMBL" id="KAB8336809.1"/>
    </source>
</evidence>
<dbReference type="EMBL" id="VIBQ01000009">
    <property type="protein sequence ID" value="KAB8336809.1"/>
    <property type="molecule type" value="Genomic_DNA"/>
</dbReference>
<sequence>MRQGPKCKRRNRYVGCCRRHLQILRLSSRRMCQKECDQGLGASGAAPSSGVRARPQESSCGLGTIDHQLFALLLLTLSASRVAYVFAVLLCPEKLLRYFLDCCTDIHIHDAGASIS</sequence>
<evidence type="ECO:0000256" key="1">
    <source>
        <dbReference type="SAM" id="MobiDB-lite"/>
    </source>
</evidence>
<reference evidence="3 4" key="1">
    <citation type="submission" date="2019-06" db="EMBL/GenBank/DDBJ databases">
        <title>A chromosomal-level reference genome of Carpinus fangiana (Coryloideae, Betulaceae).</title>
        <authorList>
            <person name="Yang X."/>
            <person name="Wang Z."/>
            <person name="Zhang L."/>
            <person name="Hao G."/>
            <person name="Liu J."/>
            <person name="Yang Y."/>
        </authorList>
    </citation>
    <scope>NUCLEOTIDE SEQUENCE [LARGE SCALE GENOMIC DNA]</scope>
    <source>
        <strain evidence="3">Cfa_2016G</strain>
        <tissue evidence="3">Leaf</tissue>
    </source>
</reference>
<accession>A0A5N6KNZ4</accession>
<gene>
    <name evidence="3" type="ORF">FH972_021118</name>
</gene>
<dbReference type="AlphaFoldDB" id="A0A5N6KNZ4"/>
<organism evidence="3 4">
    <name type="scientific">Carpinus fangiana</name>
    <dbReference type="NCBI Taxonomy" id="176857"/>
    <lineage>
        <taxon>Eukaryota</taxon>
        <taxon>Viridiplantae</taxon>
        <taxon>Streptophyta</taxon>
        <taxon>Embryophyta</taxon>
        <taxon>Tracheophyta</taxon>
        <taxon>Spermatophyta</taxon>
        <taxon>Magnoliopsida</taxon>
        <taxon>eudicotyledons</taxon>
        <taxon>Gunneridae</taxon>
        <taxon>Pentapetalae</taxon>
        <taxon>rosids</taxon>
        <taxon>fabids</taxon>
        <taxon>Fagales</taxon>
        <taxon>Betulaceae</taxon>
        <taxon>Carpinus</taxon>
    </lineage>
</organism>
<evidence type="ECO:0000256" key="2">
    <source>
        <dbReference type="SAM" id="Phobius"/>
    </source>
</evidence>